<proteinExistence type="predicted"/>
<name>M8BQR0_AEGTA</name>
<dbReference type="SUPFAM" id="SSF81383">
    <property type="entry name" value="F-box domain"/>
    <property type="match status" value="1"/>
</dbReference>
<dbReference type="Gene3D" id="1.20.1280.50">
    <property type="match status" value="1"/>
</dbReference>
<dbReference type="PANTHER" id="PTHR33800:SF8">
    <property type="entry name" value="F-BOX DOMAIN-CONTAINING PROTEIN"/>
    <property type="match status" value="1"/>
</dbReference>
<dbReference type="SMART" id="SM00256">
    <property type="entry name" value="FBOX"/>
    <property type="match status" value="1"/>
</dbReference>
<dbReference type="Pfam" id="PF12937">
    <property type="entry name" value="F-box-like"/>
    <property type="match status" value="1"/>
</dbReference>
<organism evidence="1">
    <name type="scientific">Aegilops tauschii</name>
    <name type="common">Tausch's goatgrass</name>
    <name type="synonym">Aegilops squarrosa</name>
    <dbReference type="NCBI Taxonomy" id="37682"/>
    <lineage>
        <taxon>Eukaryota</taxon>
        <taxon>Viridiplantae</taxon>
        <taxon>Streptophyta</taxon>
        <taxon>Embryophyta</taxon>
        <taxon>Tracheophyta</taxon>
        <taxon>Spermatophyta</taxon>
        <taxon>Magnoliopsida</taxon>
        <taxon>Liliopsida</taxon>
        <taxon>Poales</taxon>
        <taxon>Poaceae</taxon>
        <taxon>BOP clade</taxon>
        <taxon>Pooideae</taxon>
        <taxon>Triticodae</taxon>
        <taxon>Triticeae</taxon>
        <taxon>Triticinae</taxon>
        <taxon>Aegilops</taxon>
    </lineage>
</organism>
<dbReference type="Pfam" id="PF03478">
    <property type="entry name" value="Beta-prop_KIB1-4"/>
    <property type="match status" value="1"/>
</dbReference>
<accession>M8BQR0</accession>
<dbReference type="AlphaFoldDB" id="M8BQR0"/>
<reference evidence="1" key="1">
    <citation type="submission" date="2015-06" db="UniProtKB">
        <authorList>
            <consortium name="EnsemblPlants"/>
        </authorList>
    </citation>
    <scope>IDENTIFICATION</scope>
</reference>
<evidence type="ECO:0000313" key="1">
    <source>
        <dbReference type="EnsemblPlants" id="EMT05282"/>
    </source>
</evidence>
<dbReference type="InterPro" id="IPR001810">
    <property type="entry name" value="F-box_dom"/>
</dbReference>
<dbReference type="PANTHER" id="PTHR33800">
    <property type="entry name" value="OS06G0113600 PROTEIN"/>
    <property type="match status" value="1"/>
</dbReference>
<sequence>MSMIGIRVSVLQRWSCKRNGCYIRVCAMSNRSRGWADLPSGLLDSIISRLGSFHDLLAFQATCRPWHAVFSSCPFKYNVAALFPPLLLQHDGSQCSPHPHSIRNFTVTTRPCRVTDIANKHTTYQGFQIPIVWNSHGENASSSPMENFYFSGASYGHLIFSSNKSCAVFDVFTGVTVSSPQLPVLDEGTRPIYGALTAPLASANSYLIIKVGSQNLFWRVGSHSWVARSPRYAPIKQIIVLQGQVFGMDSDRRLFKLQLMPQQIKITELPVRESSMITNRHLSNTWLVTCGEMLLLVGFREPRPGGRFKVFRLDLSTDPALWLKMEKLENWAIFISKDERSQTLSCMNPERWGGRSNHIYCYDSNSKRCITIELGNGSKFNPNAFALKDWAGWVQPMWVVPSMFSLQR</sequence>
<dbReference type="EnsemblPlants" id="EMT05282">
    <property type="protein sequence ID" value="EMT05282"/>
    <property type="gene ID" value="F775_11355"/>
</dbReference>
<dbReference type="InterPro" id="IPR036047">
    <property type="entry name" value="F-box-like_dom_sf"/>
</dbReference>
<protein>
    <submittedName>
        <fullName evidence="1">Uncharacterized protein</fullName>
    </submittedName>
</protein>
<dbReference type="InterPro" id="IPR005174">
    <property type="entry name" value="KIB1-4_b-propeller"/>
</dbReference>